<evidence type="ECO:0000256" key="3">
    <source>
        <dbReference type="ARBA" id="ARBA00023315"/>
    </source>
</evidence>
<dbReference type="EMBL" id="FOEP01000006">
    <property type="protein sequence ID" value="SEQ35979.1"/>
    <property type="molecule type" value="Genomic_DNA"/>
</dbReference>
<name>A0A1H9FDK4_9RHOB</name>
<keyword evidence="2 5" id="KW-0808">Transferase</keyword>
<dbReference type="SUPFAM" id="SSF53659">
    <property type="entry name" value="Isocitrate/Isopropylmalate dehydrogenase-like"/>
    <property type="match status" value="1"/>
</dbReference>
<evidence type="ECO:0000256" key="1">
    <source>
        <dbReference type="ARBA" id="ARBA00005656"/>
    </source>
</evidence>
<evidence type="ECO:0000313" key="6">
    <source>
        <dbReference type="Proteomes" id="UP000198634"/>
    </source>
</evidence>
<comment type="similarity">
    <text evidence="1">Belongs to the phosphate acetyltransferase and butyryltransferase family.</text>
</comment>
<dbReference type="OrthoDB" id="9800237at2"/>
<evidence type="ECO:0000313" key="5">
    <source>
        <dbReference type="EMBL" id="SEQ35979.1"/>
    </source>
</evidence>
<dbReference type="Gene3D" id="3.40.718.10">
    <property type="entry name" value="Isopropylmalate Dehydrogenase"/>
    <property type="match status" value="1"/>
</dbReference>
<keyword evidence="3" id="KW-0012">Acyltransferase</keyword>
<dbReference type="InterPro" id="IPR002505">
    <property type="entry name" value="PTA_PTB"/>
</dbReference>
<reference evidence="5 6" key="1">
    <citation type="submission" date="2016-10" db="EMBL/GenBank/DDBJ databases">
        <authorList>
            <person name="de Groot N.N."/>
        </authorList>
    </citation>
    <scope>NUCLEOTIDE SEQUENCE [LARGE SCALE GENOMIC DNA]</scope>
    <source>
        <strain evidence="5 6">DSM 22007</strain>
    </source>
</reference>
<keyword evidence="6" id="KW-1185">Reference proteome</keyword>
<protein>
    <submittedName>
        <fullName evidence="5">Phosphate acetyltransferase</fullName>
    </submittedName>
</protein>
<dbReference type="PANTHER" id="PTHR43356">
    <property type="entry name" value="PHOSPHATE ACETYLTRANSFERASE"/>
    <property type="match status" value="1"/>
</dbReference>
<dbReference type="InterPro" id="IPR050500">
    <property type="entry name" value="Phos_Acetyltrans/Butyryltrans"/>
</dbReference>
<dbReference type="PANTHER" id="PTHR43356:SF2">
    <property type="entry name" value="PHOSPHATE ACETYLTRANSFERASE"/>
    <property type="match status" value="1"/>
</dbReference>
<evidence type="ECO:0000259" key="4">
    <source>
        <dbReference type="Pfam" id="PF01515"/>
    </source>
</evidence>
<organism evidence="5 6">
    <name type="scientific">Thalassovita taeanensis</name>
    <dbReference type="NCBI Taxonomy" id="657014"/>
    <lineage>
        <taxon>Bacteria</taxon>
        <taxon>Pseudomonadati</taxon>
        <taxon>Pseudomonadota</taxon>
        <taxon>Alphaproteobacteria</taxon>
        <taxon>Rhodobacterales</taxon>
        <taxon>Roseobacteraceae</taxon>
        <taxon>Thalassovita</taxon>
    </lineage>
</organism>
<dbReference type="Pfam" id="PF01515">
    <property type="entry name" value="PTA_PTB"/>
    <property type="match status" value="1"/>
</dbReference>
<dbReference type="STRING" id="657014.SAMN04488092_10651"/>
<sequence>MQVHPREPFPFLSPVSADAPKRLLAQARSLPCPRVALVNAGAVNPLEGIREAAEAGLAEPILIGDEAKIRQTADEIGYDISGLRLIHAPHAAAADKAAELARTGDADAIMKGQIHTSTFLKGLLPRAAGLRDENTRCGHVFHITAPGSDRPLLLTDGALNVDPTVETRQECLSHAVHLARKLGISRPKAGILSATEDPIPSLLNSMEAAQIAEWARTALPMADVSGPMALDLIFSAEAAAVKGYVSPVAGDADIIVTPNITTGNALFKLMVLGMGCCAGGLVLGAKVPILLTSRAQEAAARIASAALGVIACGGHEE</sequence>
<accession>A0A1H9FDK4</accession>
<feature type="domain" description="Phosphate acetyl/butaryl transferase" evidence="4">
    <location>
        <begin position="95"/>
        <end position="307"/>
    </location>
</feature>
<dbReference type="RefSeq" id="WP_090269760.1">
    <property type="nucleotide sequence ID" value="NZ_FOEP01000006.1"/>
</dbReference>
<evidence type="ECO:0000256" key="2">
    <source>
        <dbReference type="ARBA" id="ARBA00022679"/>
    </source>
</evidence>
<dbReference type="Proteomes" id="UP000198634">
    <property type="component" value="Unassembled WGS sequence"/>
</dbReference>
<gene>
    <name evidence="5" type="ORF">SAMN04488092_10651</name>
</gene>
<dbReference type="PIRSF" id="PIRSF000428">
    <property type="entry name" value="P_Ac_trans"/>
    <property type="match status" value="1"/>
</dbReference>
<dbReference type="GO" id="GO:0016746">
    <property type="term" value="F:acyltransferase activity"/>
    <property type="evidence" value="ECO:0007669"/>
    <property type="project" value="UniProtKB-KW"/>
</dbReference>
<dbReference type="AlphaFoldDB" id="A0A1H9FDK4"/>
<proteinExistence type="inferred from homology"/>
<dbReference type="InterPro" id="IPR012147">
    <property type="entry name" value="P_Ac_Bu_trans"/>
</dbReference>